<evidence type="ECO:0000313" key="2">
    <source>
        <dbReference type="EMBL" id="KAH7273411.1"/>
    </source>
</evidence>
<dbReference type="Proteomes" id="UP000736672">
    <property type="component" value="Unassembled WGS sequence"/>
</dbReference>
<dbReference type="EMBL" id="JAGTJS010000002">
    <property type="protein sequence ID" value="KAH7273411.1"/>
    <property type="molecule type" value="Genomic_DNA"/>
</dbReference>
<accession>A0A9P9RBF7</accession>
<comment type="caution">
    <text evidence="2">The sequence shown here is derived from an EMBL/GenBank/DDBJ whole genome shotgun (WGS) entry which is preliminary data.</text>
</comment>
<evidence type="ECO:0000313" key="3">
    <source>
        <dbReference type="Proteomes" id="UP000736672"/>
    </source>
</evidence>
<sequence length="114" mass="13112">MSKRLTSRSRKKLAGPLTQYLSFKSPPHGQSNAFQTRYSQAVIIRMLGDKADRIKQFPLSPSIGRLIDPYQKEITKLLDEVNSRLDKCDDKYRKRLEDVIKTARAQYAATEPKV</sequence>
<keyword evidence="3" id="KW-1185">Reference proteome</keyword>
<name>A0A9P9RBF7_FUSSL</name>
<feature type="compositionally biased region" description="Basic residues" evidence="1">
    <location>
        <begin position="1"/>
        <end position="13"/>
    </location>
</feature>
<dbReference type="AlphaFoldDB" id="A0A9P9RBF7"/>
<feature type="region of interest" description="Disordered" evidence="1">
    <location>
        <begin position="1"/>
        <end position="32"/>
    </location>
</feature>
<evidence type="ECO:0000256" key="1">
    <source>
        <dbReference type="SAM" id="MobiDB-lite"/>
    </source>
</evidence>
<gene>
    <name evidence="2" type="ORF">B0J15DRAFT_458519</name>
</gene>
<reference evidence="2" key="1">
    <citation type="journal article" date="2021" name="Nat. Commun.">
        <title>Genetic determinants of endophytism in the Arabidopsis root mycobiome.</title>
        <authorList>
            <person name="Mesny F."/>
            <person name="Miyauchi S."/>
            <person name="Thiergart T."/>
            <person name="Pickel B."/>
            <person name="Atanasova L."/>
            <person name="Karlsson M."/>
            <person name="Huettel B."/>
            <person name="Barry K.W."/>
            <person name="Haridas S."/>
            <person name="Chen C."/>
            <person name="Bauer D."/>
            <person name="Andreopoulos W."/>
            <person name="Pangilinan J."/>
            <person name="LaButti K."/>
            <person name="Riley R."/>
            <person name="Lipzen A."/>
            <person name="Clum A."/>
            <person name="Drula E."/>
            <person name="Henrissat B."/>
            <person name="Kohler A."/>
            <person name="Grigoriev I.V."/>
            <person name="Martin F.M."/>
            <person name="Hacquard S."/>
        </authorList>
    </citation>
    <scope>NUCLEOTIDE SEQUENCE</scope>
    <source>
        <strain evidence="2">FSSC 5 MPI-SDFR-AT-0091</strain>
    </source>
</reference>
<proteinExistence type="predicted"/>
<protein>
    <submittedName>
        <fullName evidence="2">Uncharacterized protein</fullName>
    </submittedName>
</protein>
<organism evidence="2 3">
    <name type="scientific">Fusarium solani</name>
    <name type="common">Filamentous fungus</name>
    <dbReference type="NCBI Taxonomy" id="169388"/>
    <lineage>
        <taxon>Eukaryota</taxon>
        <taxon>Fungi</taxon>
        <taxon>Dikarya</taxon>
        <taxon>Ascomycota</taxon>
        <taxon>Pezizomycotina</taxon>
        <taxon>Sordariomycetes</taxon>
        <taxon>Hypocreomycetidae</taxon>
        <taxon>Hypocreales</taxon>
        <taxon>Nectriaceae</taxon>
        <taxon>Fusarium</taxon>
        <taxon>Fusarium solani species complex</taxon>
    </lineage>
</organism>
<dbReference type="OrthoDB" id="5048244at2759"/>